<name>A0ABN3UVS2_9MICO</name>
<dbReference type="RefSeq" id="WP_344195943.1">
    <property type="nucleotide sequence ID" value="NZ_BAAARN010000005.1"/>
</dbReference>
<reference evidence="2 3" key="1">
    <citation type="journal article" date="2019" name="Int. J. Syst. Evol. Microbiol.">
        <title>The Global Catalogue of Microorganisms (GCM) 10K type strain sequencing project: providing services to taxonomists for standard genome sequencing and annotation.</title>
        <authorList>
            <consortium name="The Broad Institute Genomics Platform"/>
            <consortium name="The Broad Institute Genome Sequencing Center for Infectious Disease"/>
            <person name="Wu L."/>
            <person name="Ma J."/>
        </authorList>
    </citation>
    <scope>NUCLEOTIDE SEQUENCE [LARGE SCALE GENOMIC DNA]</scope>
    <source>
        <strain evidence="2 3">JCM 16378</strain>
    </source>
</reference>
<feature type="transmembrane region" description="Helical" evidence="1">
    <location>
        <begin position="40"/>
        <end position="62"/>
    </location>
</feature>
<organism evidence="2 3">
    <name type="scientific">Pedococcus aerophilus</name>
    <dbReference type="NCBI Taxonomy" id="436356"/>
    <lineage>
        <taxon>Bacteria</taxon>
        <taxon>Bacillati</taxon>
        <taxon>Actinomycetota</taxon>
        <taxon>Actinomycetes</taxon>
        <taxon>Micrococcales</taxon>
        <taxon>Intrasporangiaceae</taxon>
        <taxon>Pedococcus</taxon>
    </lineage>
</organism>
<keyword evidence="1" id="KW-0812">Transmembrane</keyword>
<evidence type="ECO:0000313" key="3">
    <source>
        <dbReference type="Proteomes" id="UP001501326"/>
    </source>
</evidence>
<feature type="transmembrane region" description="Helical" evidence="1">
    <location>
        <begin position="294"/>
        <end position="310"/>
    </location>
</feature>
<dbReference type="Pfam" id="PF20176">
    <property type="entry name" value="DUF6541"/>
    <property type="match status" value="1"/>
</dbReference>
<feature type="transmembrane region" description="Helical" evidence="1">
    <location>
        <begin position="101"/>
        <end position="123"/>
    </location>
</feature>
<dbReference type="Proteomes" id="UP001501326">
    <property type="component" value="Unassembled WGS sequence"/>
</dbReference>
<proteinExistence type="predicted"/>
<accession>A0ABN3UVS2</accession>
<dbReference type="EMBL" id="BAAARN010000005">
    <property type="protein sequence ID" value="GAA2739451.1"/>
    <property type="molecule type" value="Genomic_DNA"/>
</dbReference>
<feature type="transmembrane region" description="Helical" evidence="1">
    <location>
        <begin position="442"/>
        <end position="465"/>
    </location>
</feature>
<keyword evidence="1" id="KW-1133">Transmembrane helix</keyword>
<feature type="transmembrane region" description="Helical" evidence="1">
    <location>
        <begin position="68"/>
        <end position="89"/>
    </location>
</feature>
<feature type="transmembrane region" description="Helical" evidence="1">
    <location>
        <begin position="246"/>
        <end position="266"/>
    </location>
</feature>
<keyword evidence="3" id="KW-1185">Reference proteome</keyword>
<feature type="transmembrane region" description="Helical" evidence="1">
    <location>
        <begin position="403"/>
        <end position="422"/>
    </location>
</feature>
<feature type="transmembrane region" description="Helical" evidence="1">
    <location>
        <begin position="189"/>
        <end position="211"/>
    </location>
</feature>
<dbReference type="InterPro" id="IPR046671">
    <property type="entry name" value="DUF6541"/>
</dbReference>
<feature type="transmembrane region" description="Helical" evidence="1">
    <location>
        <begin position="322"/>
        <end position="345"/>
    </location>
</feature>
<comment type="caution">
    <text evidence="2">The sequence shown here is derived from an EMBL/GenBank/DDBJ whole genome shotgun (WGS) entry which is preliminary data.</text>
</comment>
<evidence type="ECO:0000313" key="2">
    <source>
        <dbReference type="EMBL" id="GAA2739451.1"/>
    </source>
</evidence>
<protein>
    <submittedName>
        <fullName evidence="2">Uncharacterized protein</fullName>
    </submittedName>
</protein>
<evidence type="ECO:0000256" key="1">
    <source>
        <dbReference type="SAM" id="Phobius"/>
    </source>
</evidence>
<feature type="transmembrane region" description="Helical" evidence="1">
    <location>
        <begin position="378"/>
        <end position="396"/>
    </location>
</feature>
<sequence length="668" mass="68736">MALGTTTWLQAAPVVLVALVLLVTPGGVAARLAGARWSTALAIGPLLSTSAIVLGGVVAGVLGTSWGAPALAAALVALLVVGGVVGLVLRSRPEPVEEGRPVVPLLVGTLLSAVVVTVSVVWATGRPTAFPQSPDTIYHLGTVRWMLDEQDVSTLHAGGFASVSGTGFYPAAFHAVVTTVAQLTGASPVVATSAVVLAVSAVVWPLGLLLLARKVVGGGWGPSLATALAAVAFSGFPYWLMGYGVLWPNLFGQALLPAALALLLAVVDGPRRARSLVLGLLSLPGLAVAHPNALIAFVLIGTVVVVLGLLSQAWRLRRSRRWAAVGTATAALLTLLALGAVWAVMTTVSVGMRESNPEGPEMTVAEGVVDVLFQAPRAVPPAWVAGSLVLVGLLVLLARRRHLWVVLAHLMVTSLYVAVVLVDSPATRLLTWPWYNNSPRLGALMVLTAALLTAVTLTELGALLARLVARRSSDPTPLSAAAGGTGPVPTPTAGPARSFAAAAAVAVTFAVATAGLGVGAHRQVIEEYFAVPAEDGWASEADLQALRTLGARVPAGEVVAANPWKGGSYLYLTSDRRMLFPTEKAWAVGDRELLGADLDRAAEDPAVCEAARRQDVGWVLTGGSSMTDSTAQERRYAGVDGVGDAAGFSLVDRAGDYALYRLDACTTG</sequence>
<keyword evidence="1" id="KW-0472">Membrane</keyword>
<feature type="transmembrane region" description="Helical" evidence="1">
    <location>
        <begin position="223"/>
        <end position="240"/>
    </location>
</feature>
<feature type="transmembrane region" description="Helical" evidence="1">
    <location>
        <begin position="12"/>
        <end position="33"/>
    </location>
</feature>
<gene>
    <name evidence="2" type="ORF">GCM10009867_35560</name>
</gene>